<dbReference type="AlphaFoldDB" id="A0A1T1HEH4"/>
<dbReference type="Pfam" id="PF07238">
    <property type="entry name" value="PilZ"/>
    <property type="match status" value="1"/>
</dbReference>
<gene>
    <name evidence="2" type="ORF">BTA35_0201600</name>
</gene>
<reference evidence="2" key="1">
    <citation type="submission" date="2017-02" db="EMBL/GenBank/DDBJ databases">
        <title>Draft Genome Sequence of the Salt Water Bacterium Oceanospirillum linum ATCC 11336.</title>
        <authorList>
            <person name="Trachtenberg A.M."/>
            <person name="Carney J.G."/>
            <person name="Linnane J.D."/>
            <person name="Rheaume B.A."/>
            <person name="Pitts N.L."/>
            <person name="Mykles D.L."/>
            <person name="Maclea K.S."/>
        </authorList>
    </citation>
    <scope>NUCLEOTIDE SEQUENCE [LARGE SCALE GENOMIC DNA]</scope>
    <source>
        <strain evidence="2">ATCC 11336</strain>
    </source>
</reference>
<proteinExistence type="predicted"/>
<dbReference type="Proteomes" id="UP000190064">
    <property type="component" value="Unassembled WGS sequence"/>
</dbReference>
<feature type="domain" description="PilZ" evidence="1">
    <location>
        <begin position="16"/>
        <end position="107"/>
    </location>
</feature>
<comment type="caution">
    <text evidence="2">The sequence shown here is derived from an EMBL/GenBank/DDBJ whole genome shotgun (WGS) entry which is preliminary data.</text>
</comment>
<accession>A0A1T1HEH4</accession>
<protein>
    <submittedName>
        <fullName evidence="2">Pilus assembly protein PilZ</fullName>
    </submittedName>
</protein>
<dbReference type="EMBL" id="MTSD02000001">
    <property type="protein sequence ID" value="OOV88249.1"/>
    <property type="molecule type" value="Genomic_DNA"/>
</dbReference>
<name>A0A1T1HEH4_OCELI</name>
<sequence>MEQETGNNKARLKAAVVNLDKKEELYKAYMPFLHHGGLFLPTRSNFRLGQTLSLMLNLMDEPEKILVQAHVVWITPERAHGQRAAGIGVQFTEEHASLRDKIERYLSGQLDSERPTYTF</sequence>
<dbReference type="Gene3D" id="2.40.10.220">
    <property type="entry name" value="predicted glycosyltransferase like domains"/>
    <property type="match status" value="1"/>
</dbReference>
<dbReference type="GO" id="GO:0035438">
    <property type="term" value="F:cyclic-di-GMP binding"/>
    <property type="evidence" value="ECO:0007669"/>
    <property type="project" value="InterPro"/>
</dbReference>
<organism evidence="2 3">
    <name type="scientific">Oceanospirillum linum</name>
    <dbReference type="NCBI Taxonomy" id="966"/>
    <lineage>
        <taxon>Bacteria</taxon>
        <taxon>Pseudomonadati</taxon>
        <taxon>Pseudomonadota</taxon>
        <taxon>Gammaproteobacteria</taxon>
        <taxon>Oceanospirillales</taxon>
        <taxon>Oceanospirillaceae</taxon>
        <taxon>Oceanospirillum</taxon>
    </lineage>
</organism>
<dbReference type="STRING" id="966.BTA35_0201600"/>
<dbReference type="InterPro" id="IPR009875">
    <property type="entry name" value="PilZ_domain"/>
</dbReference>
<keyword evidence="3" id="KW-1185">Reference proteome</keyword>
<evidence type="ECO:0000313" key="2">
    <source>
        <dbReference type="EMBL" id="OOV88249.1"/>
    </source>
</evidence>
<evidence type="ECO:0000313" key="3">
    <source>
        <dbReference type="Proteomes" id="UP000190064"/>
    </source>
</evidence>
<evidence type="ECO:0000259" key="1">
    <source>
        <dbReference type="Pfam" id="PF07238"/>
    </source>
</evidence>